<keyword evidence="3" id="KW-0223">Dioxygenase</keyword>
<dbReference type="InterPro" id="IPR044862">
    <property type="entry name" value="Pro_4_hyd_alph_FE2OG_OXY"/>
</dbReference>
<keyword evidence="2" id="KW-0479">Metal-binding</keyword>
<proteinExistence type="predicted"/>
<organism evidence="8 9">
    <name type="scientific">Triparma columacea</name>
    <dbReference type="NCBI Taxonomy" id="722753"/>
    <lineage>
        <taxon>Eukaryota</taxon>
        <taxon>Sar</taxon>
        <taxon>Stramenopiles</taxon>
        <taxon>Ochrophyta</taxon>
        <taxon>Bolidophyceae</taxon>
        <taxon>Parmales</taxon>
        <taxon>Triparmaceae</taxon>
        <taxon>Triparma</taxon>
    </lineage>
</organism>
<evidence type="ECO:0000256" key="3">
    <source>
        <dbReference type="ARBA" id="ARBA00022964"/>
    </source>
</evidence>
<dbReference type="OrthoDB" id="427071at2759"/>
<protein>
    <recommendedName>
        <fullName evidence="7">Fe2OG dioxygenase domain-containing protein</fullName>
    </recommendedName>
</protein>
<comment type="cofactor">
    <cofactor evidence="1">
        <name>L-ascorbate</name>
        <dbReference type="ChEBI" id="CHEBI:38290"/>
    </cofactor>
</comment>
<dbReference type="Pfam" id="PF13640">
    <property type="entry name" value="2OG-FeII_Oxy_3"/>
    <property type="match status" value="1"/>
</dbReference>
<accession>A0A9W7L750</accession>
<feature type="domain" description="Fe2OG dioxygenase" evidence="7">
    <location>
        <begin position="173"/>
        <end position="280"/>
    </location>
</feature>
<dbReference type="InterPro" id="IPR005123">
    <property type="entry name" value="Oxoglu/Fe-dep_dioxygenase_dom"/>
</dbReference>
<evidence type="ECO:0000256" key="2">
    <source>
        <dbReference type="ARBA" id="ARBA00022723"/>
    </source>
</evidence>
<feature type="chain" id="PRO_5040755352" description="Fe2OG dioxygenase domain-containing protein" evidence="6">
    <location>
        <begin position="31"/>
        <end position="308"/>
    </location>
</feature>
<evidence type="ECO:0000313" key="9">
    <source>
        <dbReference type="Proteomes" id="UP001165065"/>
    </source>
</evidence>
<evidence type="ECO:0000256" key="5">
    <source>
        <dbReference type="ARBA" id="ARBA00023004"/>
    </source>
</evidence>
<dbReference type="PROSITE" id="PS51471">
    <property type="entry name" value="FE2OG_OXY"/>
    <property type="match status" value="1"/>
</dbReference>
<dbReference type="GO" id="GO:0005506">
    <property type="term" value="F:iron ion binding"/>
    <property type="evidence" value="ECO:0007669"/>
    <property type="project" value="InterPro"/>
</dbReference>
<dbReference type="Gene3D" id="2.60.120.620">
    <property type="entry name" value="q2cbj1_9rhob like domain"/>
    <property type="match status" value="1"/>
</dbReference>
<evidence type="ECO:0000256" key="6">
    <source>
        <dbReference type="SAM" id="SignalP"/>
    </source>
</evidence>
<dbReference type="InterPro" id="IPR039210">
    <property type="entry name" value="OGFOD3"/>
</dbReference>
<dbReference type="InterPro" id="IPR006620">
    <property type="entry name" value="Pro_4_hyd_alph"/>
</dbReference>
<name>A0A9W7L750_9STRA</name>
<evidence type="ECO:0000256" key="4">
    <source>
        <dbReference type="ARBA" id="ARBA00023002"/>
    </source>
</evidence>
<dbReference type="SMART" id="SM00702">
    <property type="entry name" value="P4Hc"/>
    <property type="match status" value="1"/>
</dbReference>
<comment type="caution">
    <text evidence="8">The sequence shown here is derived from an EMBL/GenBank/DDBJ whole genome shotgun (WGS) entry which is preliminary data.</text>
</comment>
<evidence type="ECO:0000256" key="1">
    <source>
        <dbReference type="ARBA" id="ARBA00001961"/>
    </source>
</evidence>
<keyword evidence="6" id="KW-0732">Signal</keyword>
<dbReference type="GO" id="GO:0016020">
    <property type="term" value="C:membrane"/>
    <property type="evidence" value="ECO:0007669"/>
    <property type="project" value="TreeGrafter"/>
</dbReference>
<evidence type="ECO:0000313" key="8">
    <source>
        <dbReference type="EMBL" id="GMI35055.1"/>
    </source>
</evidence>
<keyword evidence="4" id="KW-0560">Oxidoreductase</keyword>
<sequence>MIYSRHSSTTPSLPSTTLLFLSLCITLLLASPSPPLPTHRTDVDCSSDYGSANPYDGGGGGGFVDGCHPLHCNRLVFDNFLDEEGVERLKDIAEKAIEAGRGNGGRAGPTILDINSGYLRDDQGLVNIYESSGDTPIFSPSDFSFYLSVVERIRSAVSSSNGLDPSQPKFTAPTFMTRIRYDETWRPSGMHDVYWMPHVDKENTGHYDYSGLLYLSTQGEDFEEGMFEFLVNDEDRETVEAQVKPERGKLVSFTAGSENLHRVNVVRGGTRYVLSFWFTCDGEKEFGNFLDGEIHRAYGKEGGDGNEL</sequence>
<dbReference type="GO" id="GO:0016705">
    <property type="term" value="F:oxidoreductase activity, acting on paired donors, with incorporation or reduction of molecular oxygen"/>
    <property type="evidence" value="ECO:0007669"/>
    <property type="project" value="InterPro"/>
</dbReference>
<evidence type="ECO:0000259" key="7">
    <source>
        <dbReference type="PROSITE" id="PS51471"/>
    </source>
</evidence>
<dbReference type="EMBL" id="BRYA01000894">
    <property type="protein sequence ID" value="GMI35055.1"/>
    <property type="molecule type" value="Genomic_DNA"/>
</dbReference>
<keyword evidence="9" id="KW-1185">Reference proteome</keyword>
<dbReference type="GO" id="GO:0051213">
    <property type="term" value="F:dioxygenase activity"/>
    <property type="evidence" value="ECO:0007669"/>
    <property type="project" value="UniProtKB-KW"/>
</dbReference>
<dbReference type="PANTHER" id="PTHR14650:SF1">
    <property type="entry name" value="2-OXOGLUTARATE AND IRON-DEPENDENT OXYGENASE DOMAIN-CONTAINING PROTEIN 3"/>
    <property type="match status" value="1"/>
</dbReference>
<dbReference type="Proteomes" id="UP001165065">
    <property type="component" value="Unassembled WGS sequence"/>
</dbReference>
<feature type="signal peptide" evidence="6">
    <location>
        <begin position="1"/>
        <end position="30"/>
    </location>
</feature>
<reference evidence="9" key="1">
    <citation type="journal article" date="2023" name="Commun. Biol.">
        <title>Genome analysis of Parmales, the sister group of diatoms, reveals the evolutionary specialization of diatoms from phago-mixotrophs to photoautotrophs.</title>
        <authorList>
            <person name="Ban H."/>
            <person name="Sato S."/>
            <person name="Yoshikawa S."/>
            <person name="Yamada K."/>
            <person name="Nakamura Y."/>
            <person name="Ichinomiya M."/>
            <person name="Sato N."/>
            <person name="Blanc-Mathieu R."/>
            <person name="Endo H."/>
            <person name="Kuwata A."/>
            <person name="Ogata H."/>
        </authorList>
    </citation>
    <scope>NUCLEOTIDE SEQUENCE [LARGE SCALE GENOMIC DNA]</scope>
</reference>
<dbReference type="PANTHER" id="PTHR14650">
    <property type="entry name" value="PROLYL HYDROXYLASE-RELATED"/>
    <property type="match status" value="1"/>
</dbReference>
<dbReference type="GO" id="GO:0031418">
    <property type="term" value="F:L-ascorbic acid binding"/>
    <property type="evidence" value="ECO:0007669"/>
    <property type="project" value="InterPro"/>
</dbReference>
<keyword evidence="5" id="KW-0408">Iron</keyword>
<dbReference type="AlphaFoldDB" id="A0A9W7L750"/>
<gene>
    <name evidence="8" type="ORF">TrCOL_g13407</name>
</gene>